<evidence type="ECO:0000256" key="1">
    <source>
        <dbReference type="SAM" id="SignalP"/>
    </source>
</evidence>
<protein>
    <submittedName>
        <fullName evidence="2">Uncharacterized protein</fullName>
    </submittedName>
</protein>
<accession>A0A2G5EGQ2</accession>
<dbReference type="InParanoid" id="A0A2G5EGQ2"/>
<dbReference type="EMBL" id="KZ305026">
    <property type="protein sequence ID" value="PIA54747.1"/>
    <property type="molecule type" value="Genomic_DNA"/>
</dbReference>
<evidence type="ECO:0000313" key="2">
    <source>
        <dbReference type="EMBL" id="PIA54747.1"/>
    </source>
</evidence>
<keyword evidence="1" id="KW-0732">Signal</keyword>
<proteinExistence type="predicted"/>
<dbReference type="Proteomes" id="UP000230069">
    <property type="component" value="Unassembled WGS sequence"/>
</dbReference>
<keyword evidence="3" id="KW-1185">Reference proteome</keyword>
<feature type="chain" id="PRO_5013962521" evidence="1">
    <location>
        <begin position="22"/>
        <end position="81"/>
    </location>
</feature>
<organism evidence="2 3">
    <name type="scientific">Aquilegia coerulea</name>
    <name type="common">Rocky mountain columbine</name>
    <dbReference type="NCBI Taxonomy" id="218851"/>
    <lineage>
        <taxon>Eukaryota</taxon>
        <taxon>Viridiplantae</taxon>
        <taxon>Streptophyta</taxon>
        <taxon>Embryophyta</taxon>
        <taxon>Tracheophyta</taxon>
        <taxon>Spermatophyta</taxon>
        <taxon>Magnoliopsida</taxon>
        <taxon>Ranunculales</taxon>
        <taxon>Ranunculaceae</taxon>
        <taxon>Thalictroideae</taxon>
        <taxon>Aquilegia</taxon>
    </lineage>
</organism>
<gene>
    <name evidence="2" type="ORF">AQUCO_00900968v1</name>
</gene>
<sequence length="81" mass="8842">MSHNLLLSAHPCICLAHRAFASPPARLPCCSSYLLLPIVHHLTIMLPQSLMSSENMCAFFRSIPLCVSASYPTIPIHSPSP</sequence>
<name>A0A2G5EGQ2_AQUCA</name>
<evidence type="ECO:0000313" key="3">
    <source>
        <dbReference type="Proteomes" id="UP000230069"/>
    </source>
</evidence>
<dbReference type="AlphaFoldDB" id="A0A2G5EGQ2"/>
<reference evidence="2 3" key="1">
    <citation type="submission" date="2017-09" db="EMBL/GenBank/DDBJ databases">
        <title>WGS assembly of Aquilegia coerulea Goldsmith.</title>
        <authorList>
            <person name="Hodges S."/>
            <person name="Kramer E."/>
            <person name="Nordborg M."/>
            <person name="Tomkins J."/>
            <person name="Borevitz J."/>
            <person name="Derieg N."/>
            <person name="Yan J."/>
            <person name="Mihaltcheva S."/>
            <person name="Hayes R.D."/>
            <person name="Rokhsar D."/>
        </authorList>
    </citation>
    <scope>NUCLEOTIDE SEQUENCE [LARGE SCALE GENOMIC DNA]</scope>
    <source>
        <strain evidence="3">cv. Goldsmith</strain>
    </source>
</reference>
<feature type="signal peptide" evidence="1">
    <location>
        <begin position="1"/>
        <end position="21"/>
    </location>
</feature>